<comment type="caution">
    <text evidence="14">The sequence shown here is derived from an EMBL/GenBank/DDBJ whole genome shotgun (WGS) entry which is preliminary data.</text>
</comment>
<dbReference type="Gene3D" id="2.40.170.20">
    <property type="entry name" value="TonB-dependent receptor, beta-barrel domain"/>
    <property type="match status" value="1"/>
</dbReference>
<evidence type="ECO:0000313" key="14">
    <source>
        <dbReference type="EMBL" id="TCI13511.1"/>
    </source>
</evidence>
<feature type="compositionally biased region" description="Basic and acidic residues" evidence="10">
    <location>
        <begin position="276"/>
        <end position="291"/>
    </location>
</feature>
<name>A0A4R0YY22_9GAMM</name>
<evidence type="ECO:0000256" key="2">
    <source>
        <dbReference type="ARBA" id="ARBA00022448"/>
    </source>
</evidence>
<comment type="subcellular location">
    <subcellularLocation>
        <location evidence="1 8">Cell outer membrane</location>
        <topology evidence="1 8">Multi-pass membrane protein</topology>
    </subcellularLocation>
</comment>
<keyword evidence="6 8" id="KW-0472">Membrane</keyword>
<evidence type="ECO:0000256" key="6">
    <source>
        <dbReference type="ARBA" id="ARBA00023136"/>
    </source>
</evidence>
<feature type="domain" description="TonB-dependent receptor plug" evidence="13">
    <location>
        <begin position="65"/>
        <end position="167"/>
    </location>
</feature>
<feature type="region of interest" description="Disordered" evidence="10">
    <location>
        <begin position="267"/>
        <end position="291"/>
    </location>
</feature>
<comment type="similarity">
    <text evidence="8 9">Belongs to the TonB-dependent receptor family.</text>
</comment>
<keyword evidence="15" id="KW-1185">Reference proteome</keyword>
<dbReference type="AlphaFoldDB" id="A0A4R0YY22"/>
<dbReference type="PANTHER" id="PTHR30069">
    <property type="entry name" value="TONB-DEPENDENT OUTER MEMBRANE RECEPTOR"/>
    <property type="match status" value="1"/>
</dbReference>
<dbReference type="InterPro" id="IPR037066">
    <property type="entry name" value="Plug_dom_sf"/>
</dbReference>
<dbReference type="InterPro" id="IPR036942">
    <property type="entry name" value="Beta-barrel_TonB_sf"/>
</dbReference>
<keyword evidence="5 9" id="KW-0798">TonB box</keyword>
<evidence type="ECO:0000256" key="3">
    <source>
        <dbReference type="ARBA" id="ARBA00022452"/>
    </source>
</evidence>
<organism evidence="14 15">
    <name type="scientific">Dyella soli</name>
    <dbReference type="NCBI Taxonomy" id="522319"/>
    <lineage>
        <taxon>Bacteria</taxon>
        <taxon>Pseudomonadati</taxon>
        <taxon>Pseudomonadota</taxon>
        <taxon>Gammaproteobacteria</taxon>
        <taxon>Lysobacterales</taxon>
        <taxon>Rhodanobacteraceae</taxon>
        <taxon>Dyella</taxon>
    </lineage>
</organism>
<evidence type="ECO:0000256" key="7">
    <source>
        <dbReference type="ARBA" id="ARBA00023237"/>
    </source>
</evidence>
<keyword evidence="2 8" id="KW-0813">Transport</keyword>
<keyword evidence="4 8" id="KW-0812">Transmembrane</keyword>
<dbReference type="GO" id="GO:0044718">
    <property type="term" value="P:siderophore transmembrane transport"/>
    <property type="evidence" value="ECO:0007669"/>
    <property type="project" value="TreeGrafter"/>
</dbReference>
<evidence type="ECO:0000259" key="13">
    <source>
        <dbReference type="Pfam" id="PF07715"/>
    </source>
</evidence>
<sequence>MRKTLMALALSTCLGALALPAQAADADTMADATTDKDTDKHGHKAKELEGVTVNAVPLGQQADQIVAPVAVLSGSALDDAKAGTLGETVAGIPGVQTTGLGKAVGRPVIRGMDGPRVAVLENGLGSQDVSNISQDHATSVEPFLADQIEVLKGPSTLLYGSGAIGGVVNVVDGRIPMRAPANGFAGRAEGRYDSGTDGKTGLFRADAGNDRFALHVDGMRRNDGNYDIPGGTQANSQVKTTSGAVGASVLGDWGYFGASVSRYLDTYGSPAEPGDVDDHGDHDHDEHDGHDHGEEAATIKLAQTRYDVKGGFYDPVAGIAKAEVSFGHNDYQHVEFEGSEVGTTFRTQANEGRILLTHEPLAGWEGAFGVQYIRRNFSAIGDETFVPPTTTKAWGIFLTEQREFGPIKVELGARTDRQTVSPDDQPRRSFSPSSFSAGASWRFADAWHLSLNLDRAQRAPAEEELFANGPHHASDTFEIGNPNLSKETANQAELALHFHGELVEGKVAVYTNRYDNFIYLADTGLEEDGMPVRTWSQHDATFRGAEAEATFHLARNDSGAWDLRAYGDTVRAKLTDGEGNLPRIPAGRLGTQLNWSRGDVRASVGAVRYFAQNKTADFETRTAGYTLVNAHAAWTFHNGESNQWEAFLDGTNLTNRKARLATSLFKDSVLMPGRSVSVGVRAFF</sequence>
<dbReference type="InterPro" id="IPR012910">
    <property type="entry name" value="Plug_dom"/>
</dbReference>
<evidence type="ECO:0000256" key="10">
    <source>
        <dbReference type="SAM" id="MobiDB-lite"/>
    </source>
</evidence>
<dbReference type="SUPFAM" id="SSF56935">
    <property type="entry name" value="Porins"/>
    <property type="match status" value="1"/>
</dbReference>
<evidence type="ECO:0000256" key="9">
    <source>
        <dbReference type="RuleBase" id="RU003357"/>
    </source>
</evidence>
<evidence type="ECO:0000256" key="11">
    <source>
        <dbReference type="SAM" id="SignalP"/>
    </source>
</evidence>
<dbReference type="Pfam" id="PF07715">
    <property type="entry name" value="Plug"/>
    <property type="match status" value="1"/>
</dbReference>
<dbReference type="Pfam" id="PF00593">
    <property type="entry name" value="TonB_dep_Rec_b-barrel"/>
    <property type="match status" value="1"/>
</dbReference>
<protein>
    <submittedName>
        <fullName evidence="14">TonB-dependent receptor</fullName>
    </submittedName>
</protein>
<reference evidence="14 15" key="1">
    <citation type="submission" date="2019-02" db="EMBL/GenBank/DDBJ databases">
        <title>Dyella amyloliquefaciens sp. nov., isolated from forest soil.</title>
        <authorList>
            <person name="Gao Z.-H."/>
            <person name="Qiu L.-H."/>
        </authorList>
    </citation>
    <scope>NUCLEOTIDE SEQUENCE [LARGE SCALE GENOMIC DNA]</scope>
    <source>
        <strain evidence="14 15">KACC 12747</strain>
    </source>
</reference>
<feature type="chain" id="PRO_5020657426" evidence="11">
    <location>
        <begin position="24"/>
        <end position="684"/>
    </location>
</feature>
<dbReference type="EMBL" id="SJTG01000001">
    <property type="protein sequence ID" value="TCI13511.1"/>
    <property type="molecule type" value="Genomic_DNA"/>
</dbReference>
<dbReference type="GO" id="GO:0009279">
    <property type="term" value="C:cell outer membrane"/>
    <property type="evidence" value="ECO:0007669"/>
    <property type="project" value="UniProtKB-SubCell"/>
</dbReference>
<evidence type="ECO:0000259" key="12">
    <source>
        <dbReference type="Pfam" id="PF00593"/>
    </source>
</evidence>
<dbReference type="InterPro" id="IPR039426">
    <property type="entry name" value="TonB-dep_rcpt-like"/>
</dbReference>
<dbReference type="Proteomes" id="UP000291822">
    <property type="component" value="Unassembled WGS sequence"/>
</dbReference>
<keyword evidence="14" id="KW-0675">Receptor</keyword>
<evidence type="ECO:0000256" key="4">
    <source>
        <dbReference type="ARBA" id="ARBA00022692"/>
    </source>
</evidence>
<feature type="domain" description="TonB-dependent receptor-like beta-barrel" evidence="12">
    <location>
        <begin position="232"/>
        <end position="653"/>
    </location>
</feature>
<feature type="region of interest" description="Disordered" evidence="10">
    <location>
        <begin position="413"/>
        <end position="435"/>
    </location>
</feature>
<dbReference type="InterPro" id="IPR000531">
    <property type="entry name" value="Beta-barrel_TonB"/>
</dbReference>
<evidence type="ECO:0000256" key="8">
    <source>
        <dbReference type="PROSITE-ProRule" id="PRU01360"/>
    </source>
</evidence>
<evidence type="ECO:0000313" key="15">
    <source>
        <dbReference type="Proteomes" id="UP000291822"/>
    </source>
</evidence>
<evidence type="ECO:0000256" key="1">
    <source>
        <dbReference type="ARBA" id="ARBA00004571"/>
    </source>
</evidence>
<dbReference type="PROSITE" id="PS52016">
    <property type="entry name" value="TONB_DEPENDENT_REC_3"/>
    <property type="match status" value="1"/>
</dbReference>
<proteinExistence type="inferred from homology"/>
<keyword evidence="11" id="KW-0732">Signal</keyword>
<dbReference type="RefSeq" id="WP_131149706.1">
    <property type="nucleotide sequence ID" value="NZ_SJTG01000001.1"/>
</dbReference>
<gene>
    <name evidence="14" type="ORF">EZM97_09665</name>
</gene>
<dbReference type="GO" id="GO:0015344">
    <property type="term" value="F:siderophore uptake transmembrane transporter activity"/>
    <property type="evidence" value="ECO:0007669"/>
    <property type="project" value="TreeGrafter"/>
</dbReference>
<dbReference type="PANTHER" id="PTHR30069:SF40">
    <property type="entry name" value="TONB-DEPENDENT RECEPTOR NMB0964-RELATED"/>
    <property type="match status" value="1"/>
</dbReference>
<accession>A0A4R0YY22</accession>
<evidence type="ECO:0000256" key="5">
    <source>
        <dbReference type="ARBA" id="ARBA00023077"/>
    </source>
</evidence>
<dbReference type="Gene3D" id="2.170.130.10">
    <property type="entry name" value="TonB-dependent receptor, plug domain"/>
    <property type="match status" value="1"/>
</dbReference>
<keyword evidence="7 8" id="KW-0998">Cell outer membrane</keyword>
<feature type="signal peptide" evidence="11">
    <location>
        <begin position="1"/>
        <end position="23"/>
    </location>
</feature>
<keyword evidence="3 8" id="KW-1134">Transmembrane beta strand</keyword>